<proteinExistence type="inferred from homology"/>
<keyword evidence="2" id="KW-0285">Flavoprotein</keyword>
<evidence type="ECO:0000256" key="5">
    <source>
        <dbReference type="SAM" id="SignalP"/>
    </source>
</evidence>
<dbReference type="GeneID" id="66076187"/>
<evidence type="ECO:0000256" key="3">
    <source>
        <dbReference type="ARBA" id="ARBA00022827"/>
    </source>
</evidence>
<dbReference type="OrthoDB" id="2151789at2759"/>
<keyword evidence="8" id="KW-1185">Reference proteome</keyword>
<dbReference type="Pfam" id="PF01565">
    <property type="entry name" value="FAD_binding_4"/>
    <property type="match status" value="1"/>
</dbReference>
<dbReference type="RefSeq" id="XP_043009902.1">
    <property type="nucleotide sequence ID" value="XM_043151822.1"/>
</dbReference>
<dbReference type="AlphaFoldDB" id="A0A9P7S160"/>
<keyword evidence="5" id="KW-0732">Signal</keyword>
<dbReference type="Gene3D" id="3.30.465.10">
    <property type="match status" value="1"/>
</dbReference>
<dbReference type="InterPro" id="IPR050416">
    <property type="entry name" value="FAD-linked_Oxidoreductase"/>
</dbReference>
<dbReference type="SUPFAM" id="SSF56176">
    <property type="entry name" value="FAD-binding/transporter-associated domain-like"/>
    <property type="match status" value="1"/>
</dbReference>
<evidence type="ECO:0000259" key="6">
    <source>
        <dbReference type="PROSITE" id="PS51387"/>
    </source>
</evidence>
<dbReference type="KEGG" id="more:E1B28_007111"/>
<comment type="similarity">
    <text evidence="1">Belongs to the oxygen-dependent FAD-linked oxidoreductase family.</text>
</comment>
<reference evidence="7" key="1">
    <citation type="journal article" date="2021" name="Genome Biol. Evol.">
        <title>The assembled and annotated genome of the fairy-ring fungus Marasmius oreades.</title>
        <authorList>
            <person name="Hiltunen M."/>
            <person name="Ament-Velasquez S.L."/>
            <person name="Johannesson H."/>
        </authorList>
    </citation>
    <scope>NUCLEOTIDE SEQUENCE</scope>
    <source>
        <strain evidence="7">03SP1</strain>
    </source>
</reference>
<gene>
    <name evidence="7" type="ORF">E1B28_007111</name>
</gene>
<dbReference type="Proteomes" id="UP001049176">
    <property type="component" value="Chromosome 4"/>
</dbReference>
<dbReference type="InterPro" id="IPR036318">
    <property type="entry name" value="FAD-bd_PCMH-like_sf"/>
</dbReference>
<keyword evidence="3" id="KW-0274">FAD</keyword>
<feature type="signal peptide" evidence="5">
    <location>
        <begin position="1"/>
        <end position="29"/>
    </location>
</feature>
<protein>
    <recommendedName>
        <fullName evidence="6">FAD-binding PCMH-type domain-containing protein</fullName>
    </recommendedName>
</protein>
<feature type="chain" id="PRO_5040288507" description="FAD-binding PCMH-type domain-containing protein" evidence="5">
    <location>
        <begin position="30"/>
        <end position="525"/>
    </location>
</feature>
<evidence type="ECO:0000256" key="4">
    <source>
        <dbReference type="ARBA" id="ARBA00023002"/>
    </source>
</evidence>
<dbReference type="InterPro" id="IPR006094">
    <property type="entry name" value="Oxid_FAD_bind_N"/>
</dbReference>
<dbReference type="GO" id="GO:0016491">
    <property type="term" value="F:oxidoreductase activity"/>
    <property type="evidence" value="ECO:0007669"/>
    <property type="project" value="UniProtKB-KW"/>
</dbReference>
<accession>A0A9P7S160</accession>
<comment type="caution">
    <text evidence="7">The sequence shown here is derived from an EMBL/GenBank/DDBJ whole genome shotgun (WGS) entry which is preliminary data.</text>
</comment>
<dbReference type="InterPro" id="IPR016166">
    <property type="entry name" value="FAD-bd_PCMH"/>
</dbReference>
<evidence type="ECO:0000256" key="2">
    <source>
        <dbReference type="ARBA" id="ARBA00022630"/>
    </source>
</evidence>
<evidence type="ECO:0000313" key="7">
    <source>
        <dbReference type="EMBL" id="KAG7093432.1"/>
    </source>
</evidence>
<dbReference type="GO" id="GO:0071949">
    <property type="term" value="F:FAD binding"/>
    <property type="evidence" value="ECO:0007669"/>
    <property type="project" value="InterPro"/>
</dbReference>
<dbReference type="PANTHER" id="PTHR42973:SF54">
    <property type="entry name" value="FAD-BINDING PCMH-TYPE DOMAIN-CONTAINING PROTEIN"/>
    <property type="match status" value="1"/>
</dbReference>
<evidence type="ECO:0000256" key="1">
    <source>
        <dbReference type="ARBA" id="ARBA00005466"/>
    </source>
</evidence>
<dbReference type="EMBL" id="CM032184">
    <property type="protein sequence ID" value="KAG7093432.1"/>
    <property type="molecule type" value="Genomic_DNA"/>
</dbReference>
<evidence type="ECO:0000313" key="8">
    <source>
        <dbReference type="Proteomes" id="UP001049176"/>
    </source>
</evidence>
<keyword evidence="4" id="KW-0560">Oxidoreductase</keyword>
<name>A0A9P7S160_9AGAR</name>
<organism evidence="7 8">
    <name type="scientific">Marasmius oreades</name>
    <name type="common">fairy-ring Marasmius</name>
    <dbReference type="NCBI Taxonomy" id="181124"/>
    <lineage>
        <taxon>Eukaryota</taxon>
        <taxon>Fungi</taxon>
        <taxon>Dikarya</taxon>
        <taxon>Basidiomycota</taxon>
        <taxon>Agaricomycotina</taxon>
        <taxon>Agaricomycetes</taxon>
        <taxon>Agaricomycetidae</taxon>
        <taxon>Agaricales</taxon>
        <taxon>Marasmiineae</taxon>
        <taxon>Marasmiaceae</taxon>
        <taxon>Marasmius</taxon>
    </lineage>
</organism>
<dbReference type="PROSITE" id="PS51387">
    <property type="entry name" value="FAD_PCMH"/>
    <property type="match status" value="1"/>
</dbReference>
<sequence>MKVAVLPPFMLLAGALIGVLVSSSSIVHGKQEPLTDPASGCCHILNDLLPNKVSWPGDPTYDAQQSSYYSASQRKLQPQCRISPTTPADVSTIMKTTSTRHRTPRCKFAVRSGGHMSFQGASNIDGTGFTVDLQSLETGISLSEDKKTVSFGAGYRWRDVYRELAVYNLTTVGGRVGDVGVGGFLLGGGISFLTPKHGFGSDNIVNYEIVLANGSIVNANVNDHADLYWALKLGSTNFGIVTRFDMATFPQGQAWGGSQFYAIDDARALLEKLVTFTKNLVQDPKGFFGLTLVWNAAQQNYIVWTLQTYLDPIPFPPSLWSNFEEVKPLIDTTGVKSLMDITEEFQEADPGKHGRSLWSSMTYKANVQFHLDLHQRGVELFGAYQNRPGVLWGVGVQPLPRNVSEAALNSGGSPLNLSGDDGELWVMIFTSDWLDPADDEVMIESSRQLIHWAETEATHRGLFHPFVYMNYAAGFEDVMVRSTGKNLKKMMEVKKVYDPNDLLDETWMGGFKLPRKKQEHDRSEL</sequence>
<dbReference type="InterPro" id="IPR016169">
    <property type="entry name" value="FAD-bd_PCMH_sub2"/>
</dbReference>
<feature type="domain" description="FAD-binding PCMH-type" evidence="6">
    <location>
        <begin position="74"/>
        <end position="251"/>
    </location>
</feature>
<dbReference type="PANTHER" id="PTHR42973">
    <property type="entry name" value="BINDING OXIDOREDUCTASE, PUTATIVE (AFU_ORTHOLOGUE AFUA_1G17690)-RELATED"/>
    <property type="match status" value="1"/>
</dbReference>